<dbReference type="InterPro" id="IPR001054">
    <property type="entry name" value="A/G_cyclase"/>
</dbReference>
<dbReference type="EMBL" id="KB822721">
    <property type="protein sequence ID" value="ETN39078.1"/>
    <property type="molecule type" value="Genomic_DNA"/>
</dbReference>
<accession>W2RTK9</accession>
<feature type="domain" description="Guanylate cyclase" evidence="1">
    <location>
        <begin position="2"/>
        <end position="139"/>
    </location>
</feature>
<dbReference type="PROSITE" id="PS50125">
    <property type="entry name" value="GUANYLATE_CYCLASE_2"/>
    <property type="match status" value="1"/>
</dbReference>
<gene>
    <name evidence="2" type="ORF">HMPREF1541_05300</name>
</gene>
<dbReference type="RefSeq" id="XP_008717863.1">
    <property type="nucleotide sequence ID" value="XM_008719641.1"/>
</dbReference>
<dbReference type="CDD" id="cd07302">
    <property type="entry name" value="CHD"/>
    <property type="match status" value="1"/>
</dbReference>
<proteinExistence type="predicted"/>
<dbReference type="PANTHER" id="PTHR43081">
    <property type="entry name" value="ADENYLATE CYCLASE, TERMINAL-DIFFERENTIATION SPECIFIC-RELATED"/>
    <property type="match status" value="1"/>
</dbReference>
<keyword evidence="3" id="KW-1185">Reference proteome</keyword>
<reference evidence="2 3" key="1">
    <citation type="submission" date="2013-03" db="EMBL/GenBank/DDBJ databases">
        <title>The Genome Sequence of Phialophora europaea CBS 101466.</title>
        <authorList>
            <consortium name="The Broad Institute Genomics Platform"/>
            <person name="Cuomo C."/>
            <person name="de Hoog S."/>
            <person name="Gorbushina A."/>
            <person name="Walker B."/>
            <person name="Young S.K."/>
            <person name="Zeng Q."/>
            <person name="Gargeya S."/>
            <person name="Fitzgerald M."/>
            <person name="Haas B."/>
            <person name="Abouelleil A."/>
            <person name="Allen A.W."/>
            <person name="Alvarado L."/>
            <person name="Arachchi H.M."/>
            <person name="Berlin A.M."/>
            <person name="Chapman S.B."/>
            <person name="Gainer-Dewar J."/>
            <person name="Goldberg J."/>
            <person name="Griggs A."/>
            <person name="Gujja S."/>
            <person name="Hansen M."/>
            <person name="Howarth C."/>
            <person name="Imamovic A."/>
            <person name="Ireland A."/>
            <person name="Larimer J."/>
            <person name="McCowan C."/>
            <person name="Murphy C."/>
            <person name="Pearson M."/>
            <person name="Poon T.W."/>
            <person name="Priest M."/>
            <person name="Roberts A."/>
            <person name="Saif S."/>
            <person name="Shea T."/>
            <person name="Sisk P."/>
            <person name="Sykes S."/>
            <person name="Wortman J."/>
            <person name="Nusbaum C."/>
            <person name="Birren B."/>
        </authorList>
    </citation>
    <scope>NUCLEOTIDE SEQUENCE [LARGE SCALE GENOMIC DNA]</scope>
    <source>
        <strain evidence="2 3">CBS 101466</strain>
    </source>
</reference>
<dbReference type="PANTHER" id="PTHR43081:SF1">
    <property type="entry name" value="ADENYLATE CYCLASE, TERMINAL-DIFFERENTIATION SPECIFIC"/>
    <property type="match status" value="1"/>
</dbReference>
<dbReference type="InterPro" id="IPR029787">
    <property type="entry name" value="Nucleotide_cyclase"/>
</dbReference>
<dbReference type="eggNOG" id="KOG0618">
    <property type="taxonomic scope" value="Eukaryota"/>
</dbReference>
<evidence type="ECO:0000313" key="2">
    <source>
        <dbReference type="EMBL" id="ETN39078.1"/>
    </source>
</evidence>
<protein>
    <recommendedName>
        <fullName evidence="1">Guanylate cyclase domain-containing protein</fullName>
    </recommendedName>
</protein>
<dbReference type="OrthoDB" id="2021138at2759"/>
<dbReference type="GO" id="GO:0009190">
    <property type="term" value="P:cyclic nucleotide biosynthetic process"/>
    <property type="evidence" value="ECO:0007669"/>
    <property type="project" value="InterPro"/>
</dbReference>
<dbReference type="GeneID" id="19972639"/>
<dbReference type="AlphaFoldDB" id="W2RTK9"/>
<dbReference type="STRING" id="1220924.W2RTK9"/>
<dbReference type="Gene3D" id="3.30.70.1230">
    <property type="entry name" value="Nucleotide cyclase"/>
    <property type="match status" value="1"/>
</dbReference>
<organism evidence="2 3">
    <name type="scientific">Cyphellophora europaea (strain CBS 101466)</name>
    <name type="common">Phialophora europaea</name>
    <dbReference type="NCBI Taxonomy" id="1220924"/>
    <lineage>
        <taxon>Eukaryota</taxon>
        <taxon>Fungi</taxon>
        <taxon>Dikarya</taxon>
        <taxon>Ascomycota</taxon>
        <taxon>Pezizomycotina</taxon>
        <taxon>Eurotiomycetes</taxon>
        <taxon>Chaetothyriomycetidae</taxon>
        <taxon>Chaetothyriales</taxon>
        <taxon>Cyphellophoraceae</taxon>
        <taxon>Cyphellophora</taxon>
    </lineage>
</organism>
<dbReference type="Proteomes" id="UP000030752">
    <property type="component" value="Unassembled WGS sequence"/>
</dbReference>
<dbReference type="InterPro" id="IPR050697">
    <property type="entry name" value="Adenylyl/Guanylyl_Cyclase_3/4"/>
</dbReference>
<name>W2RTK9_CYPE1</name>
<sequence>MTLLFTDIASSSALWDADATSMAAAMIAHDKLLRHYMARHTGYEVKQNGDGFMIAFESAGDALAFCVSLQRHFDDIGKGPRRVSGLGEESDESKTDEEVLSKIRLRMCLHHGEPTLQYNALIQRMDFLGPMVNRCARYIQATDPGQIVVSREFLRALHREGTGRTGEVGNTAEEELEELEAELVGRTRNLTIGLRARSKDEGRRRMKFAVQSMGAREFKGVGGRQILYVIMPTGSEEENVSD</sequence>
<dbReference type="VEuPathDB" id="FungiDB:HMPREF1541_05300"/>
<dbReference type="GO" id="GO:0035556">
    <property type="term" value="P:intracellular signal transduction"/>
    <property type="evidence" value="ECO:0007669"/>
    <property type="project" value="InterPro"/>
</dbReference>
<dbReference type="SUPFAM" id="SSF55073">
    <property type="entry name" value="Nucleotide cyclase"/>
    <property type="match status" value="1"/>
</dbReference>
<dbReference type="InParanoid" id="W2RTK9"/>
<dbReference type="Pfam" id="PF00211">
    <property type="entry name" value="Guanylate_cyc"/>
    <property type="match status" value="1"/>
</dbReference>
<dbReference type="HOGENOM" id="CLU_1147153_0_0_1"/>
<evidence type="ECO:0000313" key="3">
    <source>
        <dbReference type="Proteomes" id="UP000030752"/>
    </source>
</evidence>
<evidence type="ECO:0000259" key="1">
    <source>
        <dbReference type="PROSITE" id="PS50125"/>
    </source>
</evidence>